<name>A0AAN6M0H4_9PLEO</name>
<dbReference type="AlphaFoldDB" id="A0AAN6M0H4"/>
<keyword evidence="1" id="KW-0862">Zinc</keyword>
<keyword evidence="5" id="KW-1185">Reference proteome</keyword>
<feature type="compositionally biased region" description="Polar residues" evidence="2">
    <location>
        <begin position="142"/>
        <end position="153"/>
    </location>
</feature>
<dbReference type="EMBL" id="WVTA01000005">
    <property type="protein sequence ID" value="KAK3209620.1"/>
    <property type="molecule type" value="Genomic_DNA"/>
</dbReference>
<dbReference type="InterPro" id="IPR000571">
    <property type="entry name" value="Znf_CCCH"/>
</dbReference>
<dbReference type="Proteomes" id="UP001280581">
    <property type="component" value="Unassembled WGS sequence"/>
</dbReference>
<protein>
    <recommendedName>
        <fullName evidence="3">C3H1-type domain-containing protein</fullName>
    </recommendedName>
</protein>
<feature type="zinc finger region" description="C3H1-type" evidence="1">
    <location>
        <begin position="171"/>
        <end position="200"/>
    </location>
</feature>
<organism evidence="4 5">
    <name type="scientific">Pseudopithomyces chartarum</name>
    <dbReference type="NCBI Taxonomy" id="1892770"/>
    <lineage>
        <taxon>Eukaryota</taxon>
        <taxon>Fungi</taxon>
        <taxon>Dikarya</taxon>
        <taxon>Ascomycota</taxon>
        <taxon>Pezizomycotina</taxon>
        <taxon>Dothideomycetes</taxon>
        <taxon>Pleosporomycetidae</taxon>
        <taxon>Pleosporales</taxon>
        <taxon>Massarineae</taxon>
        <taxon>Didymosphaeriaceae</taxon>
        <taxon>Pseudopithomyces</taxon>
    </lineage>
</organism>
<evidence type="ECO:0000313" key="4">
    <source>
        <dbReference type="EMBL" id="KAK3209620.1"/>
    </source>
</evidence>
<reference evidence="4 5" key="1">
    <citation type="submission" date="2021-02" db="EMBL/GenBank/DDBJ databases">
        <title>Genome assembly of Pseudopithomyces chartarum.</title>
        <authorList>
            <person name="Jauregui R."/>
            <person name="Singh J."/>
            <person name="Voisey C."/>
        </authorList>
    </citation>
    <scope>NUCLEOTIDE SEQUENCE [LARGE SCALE GENOMIC DNA]</scope>
    <source>
        <strain evidence="4 5">AGR01</strain>
    </source>
</reference>
<accession>A0AAN6M0H4</accession>
<dbReference type="GO" id="GO:0008270">
    <property type="term" value="F:zinc ion binding"/>
    <property type="evidence" value="ECO:0007669"/>
    <property type="project" value="UniProtKB-KW"/>
</dbReference>
<proteinExistence type="predicted"/>
<gene>
    <name evidence="4" type="ORF">GRF29_44g141005</name>
</gene>
<feature type="compositionally biased region" description="Low complexity" evidence="2">
    <location>
        <begin position="106"/>
        <end position="119"/>
    </location>
</feature>
<comment type="caution">
    <text evidence="4">The sequence shown here is derived from an EMBL/GenBank/DDBJ whole genome shotgun (WGS) entry which is preliminary data.</text>
</comment>
<dbReference type="PROSITE" id="PS50103">
    <property type="entry name" value="ZF_C3H1"/>
    <property type="match status" value="1"/>
</dbReference>
<evidence type="ECO:0000256" key="1">
    <source>
        <dbReference type="PROSITE-ProRule" id="PRU00723"/>
    </source>
</evidence>
<evidence type="ECO:0000313" key="5">
    <source>
        <dbReference type="Proteomes" id="UP001280581"/>
    </source>
</evidence>
<evidence type="ECO:0000259" key="3">
    <source>
        <dbReference type="PROSITE" id="PS50103"/>
    </source>
</evidence>
<sequence length="203" mass="22790">MKWQRVVRLRAQLDEAQKLRPFRGSNIIQAGDNQTADADMHKVQDRDNLIEMLQERVRMQELRFGLMKHQCKVLKRTNLLLEEAYEKALEKHANAAGLLPNEPTGSSDSKILSSDKINSPGGATLPCDPKSDTKADCPQLGDSMTQDSGGSNEQAKDCTVDEELGRFVQCLKDRDICPSFYMEGHCRDVSQCAYSQHKAMGKF</sequence>
<feature type="region of interest" description="Disordered" evidence="2">
    <location>
        <begin position="96"/>
        <end position="156"/>
    </location>
</feature>
<evidence type="ECO:0000256" key="2">
    <source>
        <dbReference type="SAM" id="MobiDB-lite"/>
    </source>
</evidence>
<keyword evidence="1" id="KW-0479">Metal-binding</keyword>
<keyword evidence="1" id="KW-0863">Zinc-finger</keyword>
<feature type="domain" description="C3H1-type" evidence="3">
    <location>
        <begin position="171"/>
        <end position="200"/>
    </location>
</feature>